<reference evidence="2 3" key="1">
    <citation type="journal article" date="2013" name="Biodegradation">
        <title>Quantitative proteomic analysis of ibuprofen-degrading Patulibacter sp. strain I11.</title>
        <authorList>
            <person name="Almeida B."/>
            <person name="Kjeldal H."/>
            <person name="Lolas I."/>
            <person name="Knudsen A.D."/>
            <person name="Carvalho G."/>
            <person name="Nielsen K.L."/>
            <person name="Barreto Crespo M.T."/>
            <person name="Stensballe A."/>
            <person name="Nielsen J.L."/>
        </authorList>
    </citation>
    <scope>NUCLEOTIDE SEQUENCE [LARGE SCALE GENOMIC DNA]</scope>
    <source>
        <strain evidence="2 3">I11</strain>
    </source>
</reference>
<keyword evidence="1" id="KW-0472">Membrane</keyword>
<accession>H0E2R0</accession>
<name>H0E2R0_9ACTN</name>
<proteinExistence type="predicted"/>
<dbReference type="EMBL" id="AGUD01000050">
    <property type="protein sequence ID" value="EHN12038.1"/>
    <property type="molecule type" value="Genomic_DNA"/>
</dbReference>
<protein>
    <recommendedName>
        <fullName evidence="4">DUF3618 domain-containing protein</fullName>
    </recommendedName>
</protein>
<dbReference type="OrthoDB" id="5244879at2"/>
<evidence type="ECO:0000313" key="3">
    <source>
        <dbReference type="Proteomes" id="UP000005143"/>
    </source>
</evidence>
<organism evidence="2 3">
    <name type="scientific">Patulibacter medicamentivorans</name>
    <dbReference type="NCBI Taxonomy" id="1097667"/>
    <lineage>
        <taxon>Bacteria</taxon>
        <taxon>Bacillati</taxon>
        <taxon>Actinomycetota</taxon>
        <taxon>Thermoleophilia</taxon>
        <taxon>Solirubrobacterales</taxon>
        <taxon>Patulibacteraceae</taxon>
        <taxon>Patulibacter</taxon>
    </lineage>
</organism>
<sequence length="74" mass="8156">MSTRTPAEIRASLENHRRELTSSIELLRSDVTELSDWRRQVKKNQQAVAVAVGVGGFVLAGGIGALTGLLRRRR</sequence>
<dbReference type="Proteomes" id="UP000005143">
    <property type="component" value="Unassembled WGS sequence"/>
</dbReference>
<evidence type="ECO:0000313" key="2">
    <source>
        <dbReference type="EMBL" id="EHN12038.1"/>
    </source>
</evidence>
<dbReference type="AlphaFoldDB" id="H0E2R0"/>
<keyword evidence="3" id="KW-1185">Reference proteome</keyword>
<evidence type="ECO:0008006" key="4">
    <source>
        <dbReference type="Google" id="ProtNLM"/>
    </source>
</evidence>
<gene>
    <name evidence="2" type="ORF">PAI11_10730</name>
</gene>
<keyword evidence="1" id="KW-0812">Transmembrane</keyword>
<feature type="transmembrane region" description="Helical" evidence="1">
    <location>
        <begin position="47"/>
        <end position="70"/>
    </location>
</feature>
<comment type="caution">
    <text evidence="2">The sequence shown here is derived from an EMBL/GenBank/DDBJ whole genome shotgun (WGS) entry which is preliminary data.</text>
</comment>
<keyword evidence="1" id="KW-1133">Transmembrane helix</keyword>
<evidence type="ECO:0000256" key="1">
    <source>
        <dbReference type="SAM" id="Phobius"/>
    </source>
</evidence>
<dbReference type="RefSeq" id="WP_007571769.1">
    <property type="nucleotide sequence ID" value="NZ_AGUD01000050.1"/>
</dbReference>